<name>A0A915C6G3_PARUN</name>
<comment type="similarity">
    <text evidence="1">Belongs to the EIF1AD family.</text>
</comment>
<dbReference type="SUPFAM" id="SSF50249">
    <property type="entry name" value="Nucleic acid-binding proteins"/>
    <property type="match status" value="1"/>
</dbReference>
<organism evidence="8 9">
    <name type="scientific">Parascaris univalens</name>
    <name type="common">Nematode worm</name>
    <dbReference type="NCBI Taxonomy" id="6257"/>
    <lineage>
        <taxon>Eukaryota</taxon>
        <taxon>Metazoa</taxon>
        <taxon>Ecdysozoa</taxon>
        <taxon>Nematoda</taxon>
        <taxon>Chromadorea</taxon>
        <taxon>Rhabditida</taxon>
        <taxon>Spirurina</taxon>
        <taxon>Ascaridomorpha</taxon>
        <taxon>Ascaridoidea</taxon>
        <taxon>Ascarididae</taxon>
        <taxon>Parascaris</taxon>
    </lineage>
</organism>
<feature type="domain" description="S1-like" evidence="7">
    <location>
        <begin position="14"/>
        <end position="89"/>
    </location>
</feature>
<evidence type="ECO:0000256" key="5">
    <source>
        <dbReference type="PROSITE-ProRule" id="PRU00181"/>
    </source>
</evidence>
<dbReference type="GO" id="GO:0003743">
    <property type="term" value="F:translation initiation factor activity"/>
    <property type="evidence" value="ECO:0007669"/>
    <property type="project" value="UniProtKB-UniRule"/>
</dbReference>
<dbReference type="InterPro" id="IPR039294">
    <property type="entry name" value="EIF1AD"/>
</dbReference>
<evidence type="ECO:0000256" key="4">
    <source>
        <dbReference type="ARBA" id="ARBA00031998"/>
    </source>
</evidence>
<feature type="compositionally biased region" description="Basic and acidic residues" evidence="6">
    <location>
        <begin position="113"/>
        <end position="130"/>
    </location>
</feature>
<keyword evidence="3" id="KW-0694">RNA-binding</keyword>
<evidence type="ECO:0000256" key="2">
    <source>
        <dbReference type="ARBA" id="ARBA00020989"/>
    </source>
</evidence>
<dbReference type="InterPro" id="IPR012340">
    <property type="entry name" value="NA-bd_OB-fold"/>
</dbReference>
<evidence type="ECO:0000313" key="9">
    <source>
        <dbReference type="WBParaSite" id="PgR089_g021_t01"/>
    </source>
</evidence>
<dbReference type="InterPro" id="IPR006196">
    <property type="entry name" value="RNA-binding_domain_S1_IF1"/>
</dbReference>
<evidence type="ECO:0000256" key="6">
    <source>
        <dbReference type="SAM" id="MobiDB-lite"/>
    </source>
</evidence>
<keyword evidence="5" id="KW-0648">Protein biosynthesis</keyword>
<evidence type="ECO:0000313" key="8">
    <source>
        <dbReference type="Proteomes" id="UP000887569"/>
    </source>
</evidence>
<dbReference type="AlphaFoldDB" id="A0A915C6G3"/>
<dbReference type="InterPro" id="IPR001253">
    <property type="entry name" value="TIF_eIF-1A"/>
</dbReference>
<keyword evidence="8" id="KW-1185">Reference proteome</keyword>
<dbReference type="PANTHER" id="PTHR21641">
    <property type="entry name" value="TRANSLATION INITIATION FACTOR-RELATED"/>
    <property type="match status" value="1"/>
</dbReference>
<accession>A0A915C6G3</accession>
<dbReference type="GO" id="GO:0003723">
    <property type="term" value="F:RNA binding"/>
    <property type="evidence" value="ECO:0007669"/>
    <property type="project" value="UniProtKB-KW"/>
</dbReference>
<protein>
    <recommendedName>
        <fullName evidence="2">Probable RNA-binding protein EIF1AD</fullName>
    </recommendedName>
    <alternativeName>
        <fullName evidence="4">Eukaryotic translation initiation factor 1A domain-containing protein</fullName>
    </alternativeName>
</protein>
<dbReference type="Pfam" id="PF01176">
    <property type="entry name" value="eIF-1a"/>
    <property type="match status" value="1"/>
</dbReference>
<dbReference type="Gene3D" id="2.40.50.140">
    <property type="entry name" value="Nucleic acid-binding proteins"/>
    <property type="match status" value="1"/>
</dbReference>
<dbReference type="Proteomes" id="UP000887569">
    <property type="component" value="Unplaced"/>
</dbReference>
<feature type="compositionally biased region" description="Acidic residues" evidence="6">
    <location>
        <begin position="159"/>
        <end position="182"/>
    </location>
</feature>
<evidence type="ECO:0000259" key="7">
    <source>
        <dbReference type="PROSITE" id="PS50832"/>
    </source>
</evidence>
<feature type="region of interest" description="Disordered" evidence="6">
    <location>
        <begin position="113"/>
        <end position="203"/>
    </location>
</feature>
<dbReference type="PANTHER" id="PTHR21641:SF0">
    <property type="entry name" value="RNA-BINDING PROTEIN EIF1AD-RELATED"/>
    <property type="match status" value="1"/>
</dbReference>
<dbReference type="GO" id="GO:0005634">
    <property type="term" value="C:nucleus"/>
    <property type="evidence" value="ECO:0007669"/>
    <property type="project" value="TreeGrafter"/>
</dbReference>
<evidence type="ECO:0000256" key="3">
    <source>
        <dbReference type="ARBA" id="ARBA00022884"/>
    </source>
</evidence>
<evidence type="ECO:0000256" key="1">
    <source>
        <dbReference type="ARBA" id="ARBA00007340"/>
    </source>
</evidence>
<dbReference type="PROSITE" id="PS50832">
    <property type="entry name" value="S1_IF1_TYPE"/>
    <property type="match status" value="1"/>
</dbReference>
<dbReference type="WBParaSite" id="PgR089_g021_t01">
    <property type="protein sequence ID" value="PgR089_g021_t01"/>
    <property type="gene ID" value="PgR089_g021"/>
</dbReference>
<sequence>MSVASKRRFVTKQVESELVLPEREDIIAQILGTRGNNLHEVEDSKGDKYLVSMPTKFRKSIWVRRGHFVFVRPIEEGDKVKAEITNVLDDENVLYIREHKLWPSRFERDAEQLTREAKRDVSGDKKHEVIDADMLPPSESDDDEDDGQFGNGDEWRGESDDEGREEDNTDSEDGSEEDEDSERGERPIIDVYNPNRGAAPKHR</sequence>
<reference evidence="9" key="1">
    <citation type="submission" date="2022-11" db="UniProtKB">
        <authorList>
            <consortium name="WormBaseParasite"/>
        </authorList>
    </citation>
    <scope>IDENTIFICATION</scope>
</reference>
<dbReference type="SMART" id="SM00652">
    <property type="entry name" value="eIF1a"/>
    <property type="match status" value="1"/>
</dbReference>
<proteinExistence type="inferred from homology"/>
<keyword evidence="5" id="KW-0396">Initiation factor</keyword>